<evidence type="ECO:0000313" key="3">
    <source>
        <dbReference type="Proteomes" id="UP000631114"/>
    </source>
</evidence>
<dbReference type="Proteomes" id="UP000631114">
    <property type="component" value="Unassembled WGS sequence"/>
</dbReference>
<proteinExistence type="predicted"/>
<dbReference type="EMBL" id="JADFTS010000003">
    <property type="protein sequence ID" value="KAF9616315.1"/>
    <property type="molecule type" value="Genomic_DNA"/>
</dbReference>
<feature type="region of interest" description="Disordered" evidence="1">
    <location>
        <begin position="1"/>
        <end position="28"/>
    </location>
</feature>
<sequence length="104" mass="10946">MQGQRSTIDSFPETFELEHGSSSGGTVVDQQLSWNNMLNPGRSLGGWCLGEASSNENAGNHRSEAKVEHPWPSLNTCAGSGPSSGKTCFPKKSRAGNKAAVAIL</sequence>
<organism evidence="2 3">
    <name type="scientific">Coptis chinensis</name>
    <dbReference type="NCBI Taxonomy" id="261450"/>
    <lineage>
        <taxon>Eukaryota</taxon>
        <taxon>Viridiplantae</taxon>
        <taxon>Streptophyta</taxon>
        <taxon>Embryophyta</taxon>
        <taxon>Tracheophyta</taxon>
        <taxon>Spermatophyta</taxon>
        <taxon>Magnoliopsida</taxon>
        <taxon>Ranunculales</taxon>
        <taxon>Ranunculaceae</taxon>
        <taxon>Coptidoideae</taxon>
        <taxon>Coptis</taxon>
    </lineage>
</organism>
<evidence type="ECO:0000256" key="1">
    <source>
        <dbReference type="SAM" id="MobiDB-lite"/>
    </source>
</evidence>
<dbReference type="OrthoDB" id="8062037at2759"/>
<gene>
    <name evidence="2" type="ORF">IFM89_029091</name>
</gene>
<comment type="caution">
    <text evidence="2">The sequence shown here is derived from an EMBL/GenBank/DDBJ whole genome shotgun (WGS) entry which is preliminary data.</text>
</comment>
<protein>
    <submittedName>
        <fullName evidence="2">Uncharacterized protein</fullName>
    </submittedName>
</protein>
<keyword evidence="3" id="KW-1185">Reference proteome</keyword>
<evidence type="ECO:0000313" key="2">
    <source>
        <dbReference type="EMBL" id="KAF9616315.1"/>
    </source>
</evidence>
<feature type="region of interest" description="Disordered" evidence="1">
    <location>
        <begin position="54"/>
        <end position="73"/>
    </location>
</feature>
<reference evidence="2 3" key="1">
    <citation type="submission" date="2020-10" db="EMBL/GenBank/DDBJ databases">
        <title>The Coptis chinensis genome and diversification of protoberbering-type alkaloids.</title>
        <authorList>
            <person name="Wang B."/>
            <person name="Shu S."/>
            <person name="Song C."/>
            <person name="Liu Y."/>
        </authorList>
    </citation>
    <scope>NUCLEOTIDE SEQUENCE [LARGE SCALE GENOMIC DNA]</scope>
    <source>
        <strain evidence="2">HL-2020</strain>
        <tissue evidence="2">Leaf</tissue>
    </source>
</reference>
<accession>A0A835M282</accession>
<feature type="compositionally biased region" description="Basic and acidic residues" evidence="1">
    <location>
        <begin position="59"/>
        <end position="69"/>
    </location>
</feature>
<dbReference type="AlphaFoldDB" id="A0A835M282"/>
<name>A0A835M282_9MAGN</name>